<accession>A0ABN8PPF7</accession>
<sequence length="77" mass="8631">SDWNGIISLRQQRLDGDRQTSRKALVIRLNLSDLPNRKIGNIKYKWCTGRSEIDVTNEPDLDEKPGLSGGPKGLPDN</sequence>
<organism evidence="2 3">
    <name type="scientific">Porites evermanni</name>
    <dbReference type="NCBI Taxonomy" id="104178"/>
    <lineage>
        <taxon>Eukaryota</taxon>
        <taxon>Metazoa</taxon>
        <taxon>Cnidaria</taxon>
        <taxon>Anthozoa</taxon>
        <taxon>Hexacorallia</taxon>
        <taxon>Scleractinia</taxon>
        <taxon>Fungiina</taxon>
        <taxon>Poritidae</taxon>
        <taxon>Porites</taxon>
    </lineage>
</organism>
<evidence type="ECO:0000313" key="3">
    <source>
        <dbReference type="Proteomes" id="UP001159427"/>
    </source>
</evidence>
<keyword evidence="3" id="KW-1185">Reference proteome</keyword>
<feature type="compositionally biased region" description="Gly residues" evidence="1">
    <location>
        <begin position="67"/>
        <end position="77"/>
    </location>
</feature>
<proteinExistence type="predicted"/>
<name>A0ABN8PPF7_9CNID</name>
<feature type="region of interest" description="Disordered" evidence="1">
    <location>
        <begin position="54"/>
        <end position="77"/>
    </location>
</feature>
<comment type="caution">
    <text evidence="2">The sequence shown here is derived from an EMBL/GenBank/DDBJ whole genome shotgun (WGS) entry which is preliminary data.</text>
</comment>
<gene>
    <name evidence="2" type="ORF">PEVE_00044477</name>
</gene>
<reference evidence="2 3" key="1">
    <citation type="submission" date="2022-05" db="EMBL/GenBank/DDBJ databases">
        <authorList>
            <consortium name="Genoscope - CEA"/>
            <person name="William W."/>
        </authorList>
    </citation>
    <scope>NUCLEOTIDE SEQUENCE [LARGE SCALE GENOMIC DNA]</scope>
</reference>
<dbReference type="Proteomes" id="UP001159427">
    <property type="component" value="Unassembled WGS sequence"/>
</dbReference>
<evidence type="ECO:0000256" key="1">
    <source>
        <dbReference type="SAM" id="MobiDB-lite"/>
    </source>
</evidence>
<evidence type="ECO:0000313" key="2">
    <source>
        <dbReference type="EMBL" id="CAH3148083.1"/>
    </source>
</evidence>
<dbReference type="EMBL" id="CALNXI010000944">
    <property type="protein sequence ID" value="CAH3148083.1"/>
    <property type="molecule type" value="Genomic_DNA"/>
</dbReference>
<feature type="non-terminal residue" evidence="2">
    <location>
        <position position="1"/>
    </location>
</feature>
<protein>
    <submittedName>
        <fullName evidence="2">Uncharacterized protein</fullName>
    </submittedName>
</protein>